<evidence type="ECO:0000256" key="1">
    <source>
        <dbReference type="SAM" id="SignalP"/>
    </source>
</evidence>
<gene>
    <name evidence="2" type="ORF">C6Y40_19760</name>
</gene>
<dbReference type="EMBL" id="PVNP01000198">
    <property type="protein sequence ID" value="PRO71733.1"/>
    <property type="molecule type" value="Genomic_DNA"/>
</dbReference>
<protein>
    <recommendedName>
        <fullName evidence="4">LPP20 lipoprotein</fullName>
    </recommendedName>
</protein>
<proteinExistence type="predicted"/>
<dbReference type="RefSeq" id="WP_105936119.1">
    <property type="nucleotide sequence ID" value="NZ_PVNP01000198.1"/>
</dbReference>
<keyword evidence="3" id="KW-1185">Reference proteome</keyword>
<comment type="caution">
    <text evidence="2">The sequence shown here is derived from an EMBL/GenBank/DDBJ whole genome shotgun (WGS) entry which is preliminary data.</text>
</comment>
<evidence type="ECO:0008006" key="4">
    <source>
        <dbReference type="Google" id="ProtNLM"/>
    </source>
</evidence>
<keyword evidence="1" id="KW-0732">Signal</keyword>
<dbReference type="Proteomes" id="UP000238949">
    <property type="component" value="Unassembled WGS sequence"/>
</dbReference>
<feature type="signal peptide" evidence="1">
    <location>
        <begin position="1"/>
        <end position="17"/>
    </location>
</feature>
<dbReference type="AlphaFoldDB" id="A0A2S9V5M2"/>
<sequence length="326" mass="35599">MRKLLFALALVSSSSIAADAHYEEWTAAGGKINWTTAQVSAEGYGLPPGNVGGKAGPLLACRAAVVDAQRNLLEATQGVRVTATTVIDNYMLSNDEVKSEVEGIIRNARIISRTPANDGSCKIEMVINLGGKASKTIYQEVYQETGLQSFYRSTLDWLGGAVISKAYAQDDVELEQPAWLQEMEKLNRRLSVIEQKLVENRRQEAQPGPAADVQPTGLVVDARGSNFIPSLSPKIRQLRGAVVYPDQGASNERLLERGQLVSLFARDVDFAVQHPVVGNRPLLVKALRTYGDTRTEIVLASEYAERIIELNDKGFFNEAGVIIVLD</sequence>
<organism evidence="2 3">
    <name type="scientific">Alteromonas alba</name>
    <dbReference type="NCBI Taxonomy" id="2079529"/>
    <lineage>
        <taxon>Bacteria</taxon>
        <taxon>Pseudomonadati</taxon>
        <taxon>Pseudomonadota</taxon>
        <taxon>Gammaproteobacteria</taxon>
        <taxon>Alteromonadales</taxon>
        <taxon>Alteromonadaceae</taxon>
        <taxon>Alteromonas/Salinimonas group</taxon>
        <taxon>Alteromonas</taxon>
    </lineage>
</organism>
<reference evidence="3" key="1">
    <citation type="journal article" date="2020" name="Int. J. Syst. Evol. Microbiol.">
        <title>Alteromonas alba sp. nov., a marine bacterium isolated from the seawater of the West Pacific Ocean.</title>
        <authorList>
            <person name="Sun C."/>
            <person name="Wu Y.-H."/>
            <person name="Xamxidin M."/>
            <person name="Cheng H."/>
            <person name="Xu X.-W."/>
        </authorList>
    </citation>
    <scope>NUCLEOTIDE SEQUENCE [LARGE SCALE GENOMIC DNA]</scope>
    <source>
        <strain evidence="3">190</strain>
    </source>
</reference>
<feature type="chain" id="PRO_5015709088" description="LPP20 lipoprotein" evidence="1">
    <location>
        <begin position="18"/>
        <end position="326"/>
    </location>
</feature>
<evidence type="ECO:0000313" key="2">
    <source>
        <dbReference type="EMBL" id="PRO71733.1"/>
    </source>
</evidence>
<evidence type="ECO:0000313" key="3">
    <source>
        <dbReference type="Proteomes" id="UP000238949"/>
    </source>
</evidence>
<accession>A0A2S9V5M2</accession>
<dbReference type="OrthoDB" id="9813452at2"/>
<name>A0A2S9V5M2_9ALTE</name>